<dbReference type="GO" id="GO:0005737">
    <property type="term" value="C:cytoplasm"/>
    <property type="evidence" value="ECO:0007669"/>
    <property type="project" value="TreeGrafter"/>
</dbReference>
<dbReference type="InterPro" id="IPR000192">
    <property type="entry name" value="Aminotrans_V_dom"/>
</dbReference>
<comment type="caution">
    <text evidence="3">The sequence shown here is derived from an EMBL/GenBank/DDBJ whole genome shotgun (WGS) entry which is preliminary data.</text>
</comment>
<dbReference type="Proteomes" id="UP000294682">
    <property type="component" value="Unassembled WGS sequence"/>
</dbReference>
<dbReference type="InterPro" id="IPR015421">
    <property type="entry name" value="PyrdxlP-dep_Trfase_major"/>
</dbReference>
<accession>A0A9X8Y858</accession>
<feature type="domain" description="Aminotransferase class V" evidence="1">
    <location>
        <begin position="169"/>
        <end position="228"/>
    </location>
</feature>
<evidence type="ECO:0000259" key="1">
    <source>
        <dbReference type="Pfam" id="PF00266"/>
    </source>
</evidence>
<dbReference type="GO" id="GO:0006535">
    <property type="term" value="P:cysteine biosynthetic process from serine"/>
    <property type="evidence" value="ECO:0007669"/>
    <property type="project" value="TreeGrafter"/>
</dbReference>
<keyword evidence="4" id="KW-1185">Reference proteome</keyword>
<protein>
    <submittedName>
        <fullName evidence="3">Aminotransferase class V</fullName>
    </submittedName>
</protein>
<dbReference type="Gene3D" id="3.90.1150.130">
    <property type="match status" value="1"/>
</dbReference>
<dbReference type="InterPro" id="IPR015424">
    <property type="entry name" value="PyrdxlP-dep_Trfase"/>
</dbReference>
<dbReference type="GO" id="GO:0004124">
    <property type="term" value="F:cysteine synthase activity"/>
    <property type="evidence" value="ECO:0007669"/>
    <property type="project" value="TreeGrafter"/>
</dbReference>
<dbReference type="InterPro" id="IPR006235">
    <property type="entry name" value="OAc-hSer/O-AcSer_sulfhydrylase"/>
</dbReference>
<reference evidence="3 4" key="1">
    <citation type="submission" date="2019-03" db="EMBL/GenBank/DDBJ databases">
        <title>Genomic Encyclopedia of Type Strains, Phase IV (KMG-IV): sequencing the most valuable type-strain genomes for metagenomic binning, comparative biology and taxonomic classification.</title>
        <authorList>
            <person name="Goeker M."/>
        </authorList>
    </citation>
    <scope>NUCLEOTIDE SEQUENCE [LARGE SCALE GENOMIC DNA]</scope>
    <source>
        <strain evidence="3 4">DSM 100433</strain>
    </source>
</reference>
<dbReference type="Pfam" id="PF22475">
    <property type="entry name" value="YhfS-like_C"/>
    <property type="match status" value="1"/>
</dbReference>
<evidence type="ECO:0000259" key="2">
    <source>
        <dbReference type="Pfam" id="PF22475"/>
    </source>
</evidence>
<organism evidence="3 4">
    <name type="scientific">Harryflintia acetispora</name>
    <dbReference type="NCBI Taxonomy" id="1849041"/>
    <lineage>
        <taxon>Bacteria</taxon>
        <taxon>Bacillati</taxon>
        <taxon>Bacillota</taxon>
        <taxon>Clostridia</taxon>
        <taxon>Eubacteriales</taxon>
        <taxon>Oscillospiraceae</taxon>
        <taxon>Harryflintia</taxon>
    </lineage>
</organism>
<dbReference type="PANTHER" id="PTHR43797:SF2">
    <property type="entry name" value="HOMOCYSTEINE_CYSTEINE SYNTHASE"/>
    <property type="match status" value="1"/>
</dbReference>
<dbReference type="Gene3D" id="3.40.640.10">
    <property type="entry name" value="Type I PLP-dependent aspartate aminotransferase-like (Major domain)"/>
    <property type="match status" value="1"/>
</dbReference>
<dbReference type="PANTHER" id="PTHR43797">
    <property type="entry name" value="HOMOCYSTEINE/CYSTEINE SYNTHASE"/>
    <property type="match status" value="1"/>
</dbReference>
<keyword evidence="3" id="KW-0808">Transferase</keyword>
<dbReference type="SUPFAM" id="SSF53383">
    <property type="entry name" value="PLP-dependent transferases"/>
    <property type="match status" value="1"/>
</dbReference>
<dbReference type="AlphaFoldDB" id="A0A9X8Y858"/>
<evidence type="ECO:0000313" key="4">
    <source>
        <dbReference type="Proteomes" id="UP000294682"/>
    </source>
</evidence>
<sequence>MKTYPLHSVSLEEAKQLQFRVVDAVTRHFDGRAVLSLGDLGVSEGLNRPVATHKAEQVIAEVFGAEDATLVRGAGTGAIRWGLTSFMHNGGKLLVHKAPIYPTTKVTIETMNLRPVEADYNTPGEIARVLRGNPDIGGALVQVTRQKPDDRYDLGAVIGEIHAACPALPVLTDDNYAVMKIPQIGVQCGASLSSFSSFKLLGPEGVGVLAGSHELIERVRAWNYSGGSQVQGHEAMAVLRGLIYAPVALAVESDVADELVRRLCAGEVAGVKEAFLANAQSKVLLVEFDEEIAPQVLKAAVGCGGAPHPVGSESKYEFVPMFYRLSGTFRQQDPALERRMIRINPMRGGADTVIRILSQAIKEAKEG</sequence>
<name>A0A9X8Y858_9FIRM</name>
<dbReference type="GO" id="GO:0008483">
    <property type="term" value="F:transaminase activity"/>
    <property type="evidence" value="ECO:0007669"/>
    <property type="project" value="UniProtKB-KW"/>
</dbReference>
<dbReference type="RefSeq" id="WP_132084403.1">
    <property type="nucleotide sequence ID" value="NZ_SLUK01000005.1"/>
</dbReference>
<dbReference type="GO" id="GO:0071269">
    <property type="term" value="P:L-homocysteine biosynthetic process"/>
    <property type="evidence" value="ECO:0007669"/>
    <property type="project" value="TreeGrafter"/>
</dbReference>
<proteinExistence type="predicted"/>
<dbReference type="EMBL" id="SLUK01000005">
    <property type="protein sequence ID" value="TCL43383.1"/>
    <property type="molecule type" value="Genomic_DNA"/>
</dbReference>
<dbReference type="GO" id="GO:0003961">
    <property type="term" value="F:O-acetylhomoserine aminocarboxypropyltransferase activity"/>
    <property type="evidence" value="ECO:0007669"/>
    <property type="project" value="TreeGrafter"/>
</dbReference>
<feature type="domain" description="YhfS-like C-terminal" evidence="2">
    <location>
        <begin position="257"/>
        <end position="357"/>
    </location>
</feature>
<dbReference type="Pfam" id="PF00266">
    <property type="entry name" value="Aminotran_5"/>
    <property type="match status" value="1"/>
</dbReference>
<keyword evidence="3" id="KW-0032">Aminotransferase</keyword>
<dbReference type="InterPro" id="IPR054718">
    <property type="entry name" value="YhfS-like_C"/>
</dbReference>
<evidence type="ECO:0000313" key="3">
    <source>
        <dbReference type="EMBL" id="TCL43383.1"/>
    </source>
</evidence>
<gene>
    <name evidence="3" type="ORF">EDD78_10511</name>
</gene>